<dbReference type="SMART" id="SM00645">
    <property type="entry name" value="Pept_C1"/>
    <property type="match status" value="1"/>
</dbReference>
<dbReference type="SUPFAM" id="SSF75001">
    <property type="entry name" value="Dipeptidyl peptidase I (cathepsin C), exclusion domain"/>
    <property type="match status" value="1"/>
</dbReference>
<keyword evidence="10" id="KW-1185">Reference proteome</keyword>
<dbReference type="InterPro" id="IPR036496">
    <property type="entry name" value="CathepsinC_exc_dom_sf"/>
</dbReference>
<dbReference type="InterPro" id="IPR013128">
    <property type="entry name" value="Peptidase_C1A"/>
</dbReference>
<keyword evidence="6" id="KW-0868">Chloride</keyword>
<dbReference type="InterPro" id="IPR025661">
    <property type="entry name" value="Pept_asp_AS"/>
</dbReference>
<evidence type="ECO:0000313" key="9">
    <source>
        <dbReference type="EMBL" id="KAK6174809.1"/>
    </source>
</evidence>
<dbReference type="EC" id="3.4.14.1" evidence="4"/>
<feature type="signal peptide" evidence="7">
    <location>
        <begin position="1"/>
        <end position="17"/>
    </location>
</feature>
<evidence type="ECO:0000256" key="6">
    <source>
        <dbReference type="ARBA" id="ARBA00023214"/>
    </source>
</evidence>
<evidence type="ECO:0000256" key="4">
    <source>
        <dbReference type="ARBA" id="ARBA00012059"/>
    </source>
</evidence>
<dbReference type="GO" id="GO:0006508">
    <property type="term" value="P:proteolysis"/>
    <property type="evidence" value="ECO:0007669"/>
    <property type="project" value="InterPro"/>
</dbReference>
<dbReference type="Gene3D" id="3.90.70.10">
    <property type="entry name" value="Cysteine proteinases"/>
    <property type="match status" value="1"/>
</dbReference>
<name>A0AAN8PF65_PATCE</name>
<comment type="catalytic activity">
    <reaction evidence="1">
        <text>Release of an N-terminal dipeptide, Xaa-Yaa-|-Zaa-, except when Xaa is Arg or Lys, or Yaa or Zaa is Pro.</text>
        <dbReference type="EC" id="3.4.14.1"/>
    </reaction>
</comment>
<evidence type="ECO:0000259" key="8">
    <source>
        <dbReference type="SMART" id="SM00645"/>
    </source>
</evidence>
<feature type="domain" description="Peptidase C1A papain C-terminal" evidence="8">
    <location>
        <begin position="216"/>
        <end position="441"/>
    </location>
</feature>
<dbReference type="PANTHER" id="PTHR12411">
    <property type="entry name" value="CYSTEINE PROTEASE FAMILY C1-RELATED"/>
    <property type="match status" value="1"/>
</dbReference>
<dbReference type="PROSITE" id="PS00640">
    <property type="entry name" value="THIOL_PROTEASE_ASN"/>
    <property type="match status" value="1"/>
</dbReference>
<keyword evidence="7" id="KW-0732">Signal</keyword>
<evidence type="ECO:0000256" key="7">
    <source>
        <dbReference type="SAM" id="SignalP"/>
    </source>
</evidence>
<dbReference type="GO" id="GO:0008234">
    <property type="term" value="F:cysteine-type peptidase activity"/>
    <property type="evidence" value="ECO:0007669"/>
    <property type="project" value="InterPro"/>
</dbReference>
<comment type="cofactor">
    <cofactor evidence="2">
        <name>chloride</name>
        <dbReference type="ChEBI" id="CHEBI:17996"/>
    </cofactor>
</comment>
<organism evidence="9 10">
    <name type="scientific">Patella caerulea</name>
    <name type="common">Rayed Mediterranean limpet</name>
    <dbReference type="NCBI Taxonomy" id="87958"/>
    <lineage>
        <taxon>Eukaryota</taxon>
        <taxon>Metazoa</taxon>
        <taxon>Spiralia</taxon>
        <taxon>Lophotrochozoa</taxon>
        <taxon>Mollusca</taxon>
        <taxon>Gastropoda</taxon>
        <taxon>Patellogastropoda</taxon>
        <taxon>Patelloidea</taxon>
        <taxon>Patellidae</taxon>
        <taxon>Patella</taxon>
    </lineage>
</organism>
<evidence type="ECO:0000256" key="5">
    <source>
        <dbReference type="ARBA" id="ARBA00023157"/>
    </source>
</evidence>
<evidence type="ECO:0000256" key="2">
    <source>
        <dbReference type="ARBA" id="ARBA00001923"/>
    </source>
</evidence>
<dbReference type="AlphaFoldDB" id="A0AAN8PF65"/>
<dbReference type="PROSITE" id="PS00639">
    <property type="entry name" value="THIOL_PROTEASE_HIS"/>
    <property type="match status" value="1"/>
</dbReference>
<dbReference type="Proteomes" id="UP001347796">
    <property type="component" value="Unassembled WGS sequence"/>
</dbReference>
<dbReference type="FunFam" id="2.40.128.80:FF:000003">
    <property type="entry name" value="Cathepsin C"/>
    <property type="match status" value="1"/>
</dbReference>
<evidence type="ECO:0000313" key="10">
    <source>
        <dbReference type="Proteomes" id="UP001347796"/>
    </source>
</evidence>
<proteinExistence type="inferred from homology"/>
<keyword evidence="5" id="KW-1015">Disulfide bond</keyword>
<comment type="caution">
    <text evidence="9">The sequence shown here is derived from an EMBL/GenBank/DDBJ whole genome shotgun (WGS) entry which is preliminary data.</text>
</comment>
<sequence>MFTIAIITLLSLTAVFGDTPANCTYEDISGKWTFFVSSRGHDKTLDCSKNSKTVSQISMNLYFPDVVVDEFGNKGFWTIIYNQGFEVVVAGRKYFAFSLFKQSGVTVTSMCDQTMNGWSHDIYDRDWACYYGKKATAVPPKTYQKVKSERLFKSNYDFINAINKHQKSWTATVYPDYEGKPMKEMLNRAGGPASQVHGSIKAAPVTWEQQRSADTLPDQFDWRNVEGSNYVSPVRNQESCGSCFAFASMAMNEARVRIMTNNSQQYVFSPQDIVECSEYSQGCEGGFPYLIGGKYAEDFGLVEESCNPYTGKDGECSTKPGCTRHYSTGYQYIGGFYGACNEALMRMAVFKNGPVAVGFNVTEDFFHYKSGIYHHTGLDDRYNPFEVTNHAVLVVGYGEDNGEKFWIVKNSWGGDWGEQGYFRIRRGTDELGIESMAVQSFPIV</sequence>
<dbReference type="SUPFAM" id="SSF54001">
    <property type="entry name" value="Cysteine proteinases"/>
    <property type="match status" value="1"/>
</dbReference>
<dbReference type="EMBL" id="JAZGQO010000010">
    <property type="protein sequence ID" value="KAK6174809.1"/>
    <property type="molecule type" value="Genomic_DNA"/>
</dbReference>
<dbReference type="InterPro" id="IPR038765">
    <property type="entry name" value="Papain-like_cys_pep_sf"/>
</dbReference>
<accession>A0AAN8PF65</accession>
<dbReference type="Pfam" id="PF08773">
    <property type="entry name" value="CathepsinC_exc"/>
    <property type="match status" value="1"/>
</dbReference>
<gene>
    <name evidence="9" type="ORF">SNE40_013386</name>
</gene>
<dbReference type="Gene3D" id="2.40.128.80">
    <property type="entry name" value="Cathepsin C, exclusion domain"/>
    <property type="match status" value="1"/>
</dbReference>
<reference evidence="9 10" key="1">
    <citation type="submission" date="2024-01" db="EMBL/GenBank/DDBJ databases">
        <title>The genome of the rayed Mediterranean limpet Patella caerulea (Linnaeus, 1758).</title>
        <authorList>
            <person name="Anh-Thu Weber A."/>
            <person name="Halstead-Nussloch G."/>
        </authorList>
    </citation>
    <scope>NUCLEOTIDE SEQUENCE [LARGE SCALE GENOMIC DNA]</scope>
    <source>
        <strain evidence="9">AATW-2023a</strain>
        <tissue evidence="9">Whole specimen</tissue>
    </source>
</reference>
<dbReference type="PRINTS" id="PR00705">
    <property type="entry name" value="PAPAIN"/>
</dbReference>
<comment type="similarity">
    <text evidence="3">Belongs to the peptidase C1 family.</text>
</comment>
<dbReference type="Pfam" id="PF00112">
    <property type="entry name" value="Peptidase_C1"/>
    <property type="match status" value="1"/>
</dbReference>
<dbReference type="InterPro" id="IPR025660">
    <property type="entry name" value="Pept_his_AS"/>
</dbReference>
<evidence type="ECO:0000256" key="3">
    <source>
        <dbReference type="ARBA" id="ARBA00008455"/>
    </source>
</evidence>
<feature type="chain" id="PRO_5043013277" description="dipeptidyl-peptidase I" evidence="7">
    <location>
        <begin position="18"/>
        <end position="444"/>
    </location>
</feature>
<protein>
    <recommendedName>
        <fullName evidence="4">dipeptidyl-peptidase I</fullName>
        <ecNumber evidence="4">3.4.14.1</ecNumber>
    </recommendedName>
</protein>
<dbReference type="GO" id="GO:0008239">
    <property type="term" value="F:dipeptidyl-peptidase activity"/>
    <property type="evidence" value="ECO:0007669"/>
    <property type="project" value="UniProtKB-EC"/>
</dbReference>
<dbReference type="InterPro" id="IPR000668">
    <property type="entry name" value="Peptidase_C1A_C"/>
</dbReference>
<evidence type="ECO:0000256" key="1">
    <source>
        <dbReference type="ARBA" id="ARBA00000738"/>
    </source>
</evidence>
<dbReference type="InterPro" id="IPR014882">
    <property type="entry name" value="CathepsinC_exc"/>
</dbReference>